<dbReference type="Proteomes" id="UP000446866">
    <property type="component" value="Unassembled WGS sequence"/>
</dbReference>
<keyword evidence="1" id="KW-0472">Membrane</keyword>
<dbReference type="AlphaFoldDB" id="A0A845QM19"/>
<keyword evidence="1" id="KW-0812">Transmembrane</keyword>
<dbReference type="RefSeq" id="WP_160202762.1">
    <property type="nucleotide sequence ID" value="NZ_QXWK01000025.1"/>
</dbReference>
<proteinExistence type="predicted"/>
<feature type="transmembrane region" description="Helical" evidence="1">
    <location>
        <begin position="7"/>
        <end position="29"/>
    </location>
</feature>
<keyword evidence="1" id="KW-1133">Transmembrane helix</keyword>
<reference evidence="2 3" key="1">
    <citation type="submission" date="2018-08" db="EMBL/GenBank/DDBJ databases">
        <title>Murine metabolic-syndrome-specific gut microbial biobank.</title>
        <authorList>
            <person name="Liu C."/>
        </authorList>
    </citation>
    <scope>NUCLEOTIDE SEQUENCE [LARGE SCALE GENOMIC DNA]</scope>
    <source>
        <strain evidence="2 3">28</strain>
    </source>
</reference>
<sequence>MHKFNYLCSMILAVLLPLMIVILTSNLVLRVSEIYVFHFNDSQVIREIPYNVTERDMAAGISSYWSSFSGESFQVYEDNGVYQDPIFDKTEQRIMGRVKTVLNIELAFGLFCFAIALAVYIYLWKNDFREALRNRYRTGAVLSALLLIGQGVCWYSKGFRLWTYNFLVGIELPKESTTLVTILGDPFFKTYVIFASIFGAAILALLTYINYHLTKPERIFY</sequence>
<comment type="caution">
    <text evidence="2">The sequence shown here is derived from an EMBL/GenBank/DDBJ whole genome shotgun (WGS) entry which is preliminary data.</text>
</comment>
<evidence type="ECO:0000256" key="1">
    <source>
        <dbReference type="SAM" id="Phobius"/>
    </source>
</evidence>
<organism evidence="2 3">
    <name type="scientific">Anaerotruncus colihominis</name>
    <dbReference type="NCBI Taxonomy" id="169435"/>
    <lineage>
        <taxon>Bacteria</taxon>
        <taxon>Bacillati</taxon>
        <taxon>Bacillota</taxon>
        <taxon>Clostridia</taxon>
        <taxon>Eubacteriales</taxon>
        <taxon>Oscillospiraceae</taxon>
        <taxon>Anaerotruncus</taxon>
    </lineage>
</organism>
<name>A0A845QM19_9FIRM</name>
<feature type="transmembrane region" description="Helical" evidence="1">
    <location>
        <begin position="136"/>
        <end position="157"/>
    </location>
</feature>
<feature type="transmembrane region" description="Helical" evidence="1">
    <location>
        <begin position="106"/>
        <end position="124"/>
    </location>
</feature>
<gene>
    <name evidence="2" type="ORF">D0435_12525</name>
</gene>
<keyword evidence="3" id="KW-1185">Reference proteome</keyword>
<evidence type="ECO:0000313" key="2">
    <source>
        <dbReference type="EMBL" id="NBH62474.1"/>
    </source>
</evidence>
<feature type="transmembrane region" description="Helical" evidence="1">
    <location>
        <begin position="191"/>
        <end position="211"/>
    </location>
</feature>
<accession>A0A845QM19</accession>
<protein>
    <submittedName>
        <fullName evidence="2">DUF1461 domain-containing protein</fullName>
    </submittedName>
</protein>
<evidence type="ECO:0000313" key="3">
    <source>
        <dbReference type="Proteomes" id="UP000446866"/>
    </source>
</evidence>
<dbReference type="EMBL" id="QXWK01000025">
    <property type="protein sequence ID" value="NBH62474.1"/>
    <property type="molecule type" value="Genomic_DNA"/>
</dbReference>